<feature type="compositionally biased region" description="Basic and acidic residues" evidence="1">
    <location>
        <begin position="125"/>
        <end position="136"/>
    </location>
</feature>
<name>A0AAW0UH20_SCYPA</name>
<accession>A0AAW0UH20</accession>
<feature type="region of interest" description="Disordered" evidence="1">
    <location>
        <begin position="125"/>
        <end position="144"/>
    </location>
</feature>
<sequence>MHPVKLSFDETRLIDSRRPLQIILYGQGELRTGQPECVLGERRCMVAVVQEVSPVQVCRLNSSRDRKTAFCQHCLKVKSCVGRQDGGAESFPSLLQGVAAATGLLHAQHRCMVIQRRPWRRWDGQVPREEAKRGHPEQQSVKGS</sequence>
<dbReference type="Proteomes" id="UP001487740">
    <property type="component" value="Unassembled WGS sequence"/>
</dbReference>
<organism evidence="2 3">
    <name type="scientific">Scylla paramamosain</name>
    <name type="common">Mud crab</name>
    <dbReference type="NCBI Taxonomy" id="85552"/>
    <lineage>
        <taxon>Eukaryota</taxon>
        <taxon>Metazoa</taxon>
        <taxon>Ecdysozoa</taxon>
        <taxon>Arthropoda</taxon>
        <taxon>Crustacea</taxon>
        <taxon>Multicrustacea</taxon>
        <taxon>Malacostraca</taxon>
        <taxon>Eumalacostraca</taxon>
        <taxon>Eucarida</taxon>
        <taxon>Decapoda</taxon>
        <taxon>Pleocyemata</taxon>
        <taxon>Brachyura</taxon>
        <taxon>Eubrachyura</taxon>
        <taxon>Portunoidea</taxon>
        <taxon>Portunidae</taxon>
        <taxon>Portuninae</taxon>
        <taxon>Scylla</taxon>
    </lineage>
</organism>
<dbReference type="AlphaFoldDB" id="A0AAW0UH20"/>
<dbReference type="EMBL" id="JARAKH010000012">
    <property type="protein sequence ID" value="KAK8399106.1"/>
    <property type="molecule type" value="Genomic_DNA"/>
</dbReference>
<proteinExistence type="predicted"/>
<protein>
    <submittedName>
        <fullName evidence="2">Uncharacterized protein</fullName>
    </submittedName>
</protein>
<evidence type="ECO:0000313" key="2">
    <source>
        <dbReference type="EMBL" id="KAK8399106.1"/>
    </source>
</evidence>
<comment type="caution">
    <text evidence="2">The sequence shown here is derived from an EMBL/GenBank/DDBJ whole genome shotgun (WGS) entry which is preliminary data.</text>
</comment>
<keyword evidence="3" id="KW-1185">Reference proteome</keyword>
<evidence type="ECO:0000313" key="3">
    <source>
        <dbReference type="Proteomes" id="UP001487740"/>
    </source>
</evidence>
<gene>
    <name evidence="2" type="ORF">O3P69_004277</name>
</gene>
<reference evidence="2 3" key="1">
    <citation type="submission" date="2023-03" db="EMBL/GenBank/DDBJ databases">
        <title>High-quality genome of Scylla paramamosain provides insights in environmental adaptation.</title>
        <authorList>
            <person name="Zhang L."/>
        </authorList>
    </citation>
    <scope>NUCLEOTIDE SEQUENCE [LARGE SCALE GENOMIC DNA]</scope>
    <source>
        <strain evidence="2">LZ_2023a</strain>
        <tissue evidence="2">Muscle</tissue>
    </source>
</reference>
<evidence type="ECO:0000256" key="1">
    <source>
        <dbReference type="SAM" id="MobiDB-lite"/>
    </source>
</evidence>